<dbReference type="VEuPathDB" id="FungiDB:BO78DRAFT_169331"/>
<accession>A0A319ETL0</accession>
<gene>
    <name evidence="2" type="ORF">BO78DRAFT_169331</name>
</gene>
<keyword evidence="1" id="KW-1133">Transmembrane helix</keyword>
<dbReference type="AlphaFoldDB" id="A0A319ETL0"/>
<dbReference type="Proteomes" id="UP000248423">
    <property type="component" value="Unassembled WGS sequence"/>
</dbReference>
<evidence type="ECO:0000313" key="3">
    <source>
        <dbReference type="Proteomes" id="UP000248423"/>
    </source>
</evidence>
<evidence type="ECO:0000313" key="2">
    <source>
        <dbReference type="EMBL" id="PYI04579.1"/>
    </source>
</evidence>
<name>A0A319ETL0_ASPSB</name>
<feature type="transmembrane region" description="Helical" evidence="1">
    <location>
        <begin position="53"/>
        <end position="76"/>
    </location>
</feature>
<keyword evidence="1" id="KW-0472">Membrane</keyword>
<organism evidence="2 3">
    <name type="scientific">Aspergillus sclerotiicarbonarius (strain CBS 121057 / IBT 28362)</name>
    <dbReference type="NCBI Taxonomy" id="1448318"/>
    <lineage>
        <taxon>Eukaryota</taxon>
        <taxon>Fungi</taxon>
        <taxon>Dikarya</taxon>
        <taxon>Ascomycota</taxon>
        <taxon>Pezizomycotina</taxon>
        <taxon>Eurotiomycetes</taxon>
        <taxon>Eurotiomycetidae</taxon>
        <taxon>Eurotiales</taxon>
        <taxon>Aspergillaceae</taxon>
        <taxon>Aspergillus</taxon>
        <taxon>Aspergillus subgen. Circumdati</taxon>
    </lineage>
</organism>
<evidence type="ECO:0000256" key="1">
    <source>
        <dbReference type="SAM" id="Phobius"/>
    </source>
</evidence>
<sequence>MAWAGTMVNPDLGSLRDRNPIFATGRPIHGQWLGTECTLQTLHNPRETKASQVVGACGPVAALISLSAMTAVWVLIGHCRSPPTLPSPQVPQGSN</sequence>
<protein>
    <submittedName>
        <fullName evidence="2">Uncharacterized protein</fullName>
    </submittedName>
</protein>
<keyword evidence="1" id="KW-0812">Transmembrane</keyword>
<proteinExistence type="predicted"/>
<reference evidence="2 3" key="1">
    <citation type="submission" date="2018-02" db="EMBL/GenBank/DDBJ databases">
        <title>The genomes of Aspergillus section Nigri reveals drivers in fungal speciation.</title>
        <authorList>
            <consortium name="DOE Joint Genome Institute"/>
            <person name="Vesth T.C."/>
            <person name="Nybo J."/>
            <person name="Theobald S."/>
            <person name="Brandl J."/>
            <person name="Frisvad J.C."/>
            <person name="Nielsen K.F."/>
            <person name="Lyhne E.K."/>
            <person name="Kogle M.E."/>
            <person name="Kuo A."/>
            <person name="Riley R."/>
            <person name="Clum A."/>
            <person name="Nolan M."/>
            <person name="Lipzen A."/>
            <person name="Salamov A."/>
            <person name="Henrissat B."/>
            <person name="Wiebenga A."/>
            <person name="De vries R.P."/>
            <person name="Grigoriev I.V."/>
            <person name="Mortensen U.H."/>
            <person name="Andersen M.R."/>
            <person name="Baker S.E."/>
        </authorList>
    </citation>
    <scope>NUCLEOTIDE SEQUENCE [LARGE SCALE GENOMIC DNA]</scope>
    <source>
        <strain evidence="2 3">CBS 121057</strain>
    </source>
</reference>
<keyword evidence="3" id="KW-1185">Reference proteome</keyword>
<dbReference type="EMBL" id="KZ826367">
    <property type="protein sequence ID" value="PYI04579.1"/>
    <property type="molecule type" value="Genomic_DNA"/>
</dbReference>